<evidence type="ECO:0000256" key="6">
    <source>
        <dbReference type="ARBA" id="ARBA00023264"/>
    </source>
</evidence>
<keyword evidence="2 7" id="KW-0808">Transferase</keyword>
<accession>Q4N6P0</accession>
<reference evidence="9 10" key="1">
    <citation type="journal article" date="2005" name="Science">
        <title>Genome sequence of Theileria parva, a bovine pathogen that transforms lymphocytes.</title>
        <authorList>
            <person name="Gardner M.J."/>
            <person name="Bishop R."/>
            <person name="Shah T."/>
            <person name="de Villiers E.P."/>
            <person name="Carlton J.M."/>
            <person name="Hall N."/>
            <person name="Ren Q."/>
            <person name="Paulsen I.T."/>
            <person name="Pain A."/>
            <person name="Berriman M."/>
            <person name="Wilson R.J.M."/>
            <person name="Sato S."/>
            <person name="Ralph S.A."/>
            <person name="Mann D.J."/>
            <person name="Xiong Z."/>
            <person name="Shallom S.J."/>
            <person name="Weidman J."/>
            <person name="Jiang L."/>
            <person name="Lynn J."/>
            <person name="Weaver B."/>
            <person name="Shoaibi A."/>
            <person name="Domingo A.R."/>
            <person name="Wasawo D."/>
            <person name="Crabtree J."/>
            <person name="Wortman J.R."/>
            <person name="Haas B."/>
            <person name="Angiuoli S.V."/>
            <person name="Creasy T.H."/>
            <person name="Lu C."/>
            <person name="Suh B."/>
            <person name="Silva J.C."/>
            <person name="Utterback T.R."/>
            <person name="Feldblyum T.V."/>
            <person name="Pertea M."/>
            <person name="Allen J."/>
            <person name="Nierman W.C."/>
            <person name="Taracha E.L.N."/>
            <person name="Salzberg S.L."/>
            <person name="White O.R."/>
            <person name="Fitzhugh H.A."/>
            <person name="Morzaria S."/>
            <person name="Venter J.C."/>
            <person name="Fraser C.M."/>
            <person name="Nene V."/>
        </authorList>
    </citation>
    <scope>NUCLEOTIDE SEQUENCE [LARGE SCALE GENOMIC DNA]</scope>
    <source>
        <strain evidence="9 10">Muguga</strain>
    </source>
</reference>
<dbReference type="FunCoup" id="Q4N6P0">
    <property type="interactions" value="203"/>
</dbReference>
<keyword evidence="5 7" id="KW-0594">Phospholipid biosynthesis</keyword>
<dbReference type="InterPro" id="IPR025202">
    <property type="entry name" value="PLD-like_dom"/>
</dbReference>
<comment type="function">
    <text evidence="7">Functions in the biosynthesis of the anionic phospholipids phosphatidylglycerol and cardiolipin.</text>
</comment>
<evidence type="ECO:0000256" key="4">
    <source>
        <dbReference type="ARBA" id="ARBA00023098"/>
    </source>
</evidence>
<dbReference type="GO" id="GO:0005524">
    <property type="term" value="F:ATP binding"/>
    <property type="evidence" value="ECO:0007669"/>
    <property type="project" value="UniProtKB-KW"/>
</dbReference>
<dbReference type="PANTHER" id="PTHR12586">
    <property type="entry name" value="CDP-DIACYLGLYCEROL--SERINE O-PHOSPHATIDYLTRANSFERASE"/>
    <property type="match status" value="1"/>
</dbReference>
<sequence length="636" mass="74269">MENDLLLEYITESKNLSFLYDPKSYYNQLCSMMRNAKEKIVISCLYIGTLPLEQDFVNCIFEAKENNPDLVVELLLDKQRSMRRENTGKCILDLIKPLLKQKNVSLRLYHSPLCDPLFNEILRPPYSEVLGTLHMKIYVADSVTVISGANCSTPYFTNRMDRYMVVDDELFSNLMRTIVKTVGTIAYKTTENLEFVWDSDLINPLDDFLLFKKQIYRRFVTMIKMCNDALEPILMAKVFANLGPEEKKSRTGKLFNKLVHRRKSLSGTGSILSNQSVGQETFDHSRRESFDFYTPRDVNEEEFLEELYIKESLSGNYSVSPRSYLKRSNNNSINSWRNMNGTARSGRNMNGFKTIRHNGKHEYCSICNNYSGTVLDDIDHTPYRIMRRYPPMEGFTRFMLFFQLGFSDPPFRQDEELCKDLMIKYRKSGHSLILATSYLNFTKDYSDLVTYMLNCKSSENMGSFYVLTSSPTANDFHNCTDSKRLIPKLYCHYQNLLLEYVFKRSPRYSKDKDEEENDSFYYEYHNPGYTFHHKGIWVFEGEIPKNAKDLTFEEFKKSIKGPCAMLIGSSNLSRRSHNKDLEMNILVETNSVNVLDPLKYEAYILFSNATPVKKSTTSKRSKLIYRIFAFILRQYL</sequence>
<dbReference type="OMA" id="NYGYRAT"/>
<keyword evidence="6 7" id="KW-1208">Phospholipid metabolism</keyword>
<evidence type="ECO:0000256" key="2">
    <source>
        <dbReference type="ARBA" id="ARBA00022679"/>
    </source>
</evidence>
<evidence type="ECO:0000313" key="9">
    <source>
        <dbReference type="EMBL" id="EAN34368.1"/>
    </source>
</evidence>
<evidence type="ECO:0000256" key="5">
    <source>
        <dbReference type="ARBA" id="ARBA00023209"/>
    </source>
</evidence>
<evidence type="ECO:0000313" key="10">
    <source>
        <dbReference type="Proteomes" id="UP000001949"/>
    </source>
</evidence>
<evidence type="ECO:0000259" key="8">
    <source>
        <dbReference type="Pfam" id="PF13091"/>
    </source>
</evidence>
<comment type="caution">
    <text evidence="9">The sequence shown here is derived from an EMBL/GenBank/DDBJ whole genome shotgun (WGS) entry which is preliminary data.</text>
</comment>
<keyword evidence="7" id="KW-0496">Mitochondrion</keyword>
<name>Q4N6P0_THEPA</name>
<dbReference type="AlphaFoldDB" id="Q4N6P0"/>
<dbReference type="CDD" id="cd09135">
    <property type="entry name" value="PLDc_PGS1_euk_1"/>
    <property type="match status" value="1"/>
</dbReference>
<dbReference type="Gene3D" id="3.30.870.10">
    <property type="entry name" value="Endonuclease Chain A"/>
    <property type="match status" value="2"/>
</dbReference>
<comment type="similarity">
    <text evidence="7">Belongs to the CDP-alcohol phosphatidyltransferase class-II family.</text>
</comment>
<keyword evidence="7" id="KW-0067">ATP-binding</keyword>
<dbReference type="InParanoid" id="Q4N6P0"/>
<dbReference type="EMBL" id="AAGK01000001">
    <property type="protein sequence ID" value="EAN34368.1"/>
    <property type="molecule type" value="Genomic_DNA"/>
</dbReference>
<comment type="subcellular location">
    <subcellularLocation>
        <location evidence="7">Mitochondrion</location>
    </subcellularLocation>
</comment>
<keyword evidence="10" id="KW-1185">Reference proteome</keyword>
<keyword evidence="3" id="KW-0677">Repeat</keyword>
<dbReference type="VEuPathDB" id="PiroplasmaDB:TpMuguga_01g01130"/>
<comment type="pathway">
    <text evidence="7">Phospholipid metabolism; phosphatidylglycerol biosynthesis; phosphatidylglycerol from CDP-diacylglycerol: step 1/2.</text>
</comment>
<dbReference type="Proteomes" id="UP000001949">
    <property type="component" value="Unassembled WGS sequence"/>
</dbReference>
<organism evidence="9 10">
    <name type="scientific">Theileria parva</name>
    <name type="common">East coast fever infection agent</name>
    <dbReference type="NCBI Taxonomy" id="5875"/>
    <lineage>
        <taxon>Eukaryota</taxon>
        <taxon>Sar</taxon>
        <taxon>Alveolata</taxon>
        <taxon>Apicomplexa</taxon>
        <taxon>Aconoidasida</taxon>
        <taxon>Piroplasmida</taxon>
        <taxon>Theileriidae</taxon>
        <taxon>Theileria</taxon>
    </lineage>
</organism>
<dbReference type="EC" id="2.7.8.5" evidence="7"/>
<dbReference type="SUPFAM" id="SSF56024">
    <property type="entry name" value="Phospholipase D/nuclease"/>
    <property type="match status" value="1"/>
</dbReference>
<keyword evidence="4 7" id="KW-0443">Lipid metabolism</keyword>
<dbReference type="CDD" id="cd09137">
    <property type="entry name" value="PLDc_PGS1_euk_2"/>
    <property type="match status" value="1"/>
</dbReference>
<protein>
    <recommendedName>
        <fullName evidence="7">CDP-diacylglycerol--glycerol-3-phosphate 3-phosphatidyltransferase</fullName>
        <ecNumber evidence="7">2.7.8.5</ecNumber>
    </recommendedName>
</protein>
<feature type="domain" description="Phospholipase D-like" evidence="8">
    <location>
        <begin position="29"/>
        <end position="177"/>
    </location>
</feature>
<dbReference type="InterPro" id="IPR016270">
    <property type="entry name" value="PGS1"/>
</dbReference>
<dbReference type="GeneID" id="3502679"/>
<dbReference type="PANTHER" id="PTHR12586:SF1">
    <property type="entry name" value="CDP-DIACYLGLYCEROL--GLYCEROL-3-PHOSPHATE 3-PHOSPHATIDYLTRANSFERASE, MITOCHONDRIAL"/>
    <property type="match status" value="1"/>
</dbReference>
<dbReference type="eggNOG" id="KOG3964">
    <property type="taxonomic scope" value="Eukaryota"/>
</dbReference>
<keyword evidence="7" id="KW-0547">Nucleotide-binding</keyword>
<dbReference type="GO" id="GO:0005739">
    <property type="term" value="C:mitochondrion"/>
    <property type="evidence" value="ECO:0007669"/>
    <property type="project" value="UniProtKB-SubCell"/>
</dbReference>
<dbReference type="Pfam" id="PF13091">
    <property type="entry name" value="PLDc_2"/>
    <property type="match status" value="1"/>
</dbReference>
<dbReference type="GO" id="GO:0008444">
    <property type="term" value="F:CDP-diacylglycerol-glycerol-3-phosphate 3-phosphatidyltransferase activity"/>
    <property type="evidence" value="ECO:0007669"/>
    <property type="project" value="UniProtKB-EC"/>
</dbReference>
<evidence type="ECO:0000256" key="7">
    <source>
        <dbReference type="RuleBase" id="RU365024"/>
    </source>
</evidence>
<dbReference type="KEGG" id="tpv:TP01_1130"/>
<dbReference type="STRING" id="5875.Q4N6P0"/>
<dbReference type="UniPathway" id="UPA00084">
    <property type="reaction ID" value="UER00503"/>
</dbReference>
<evidence type="ECO:0000256" key="1">
    <source>
        <dbReference type="ARBA" id="ARBA00022516"/>
    </source>
</evidence>
<proteinExistence type="inferred from homology"/>
<keyword evidence="1 7" id="KW-0444">Lipid biosynthesis</keyword>
<gene>
    <name evidence="9" type="ordered locus">TP01_1130</name>
</gene>
<dbReference type="GO" id="GO:0032049">
    <property type="term" value="P:cardiolipin biosynthetic process"/>
    <property type="evidence" value="ECO:0007669"/>
    <property type="project" value="InterPro"/>
</dbReference>
<evidence type="ECO:0000256" key="3">
    <source>
        <dbReference type="ARBA" id="ARBA00022737"/>
    </source>
</evidence>
<comment type="catalytic activity">
    <reaction evidence="7">
        <text>a CDP-1,2-diacyl-sn-glycerol + sn-glycerol 3-phosphate = a 1,2-diacyl-sn-glycero-3-phospho-(1'-sn-glycero-3'-phosphate) + CMP + H(+)</text>
        <dbReference type="Rhea" id="RHEA:12593"/>
        <dbReference type="ChEBI" id="CHEBI:15378"/>
        <dbReference type="ChEBI" id="CHEBI:57597"/>
        <dbReference type="ChEBI" id="CHEBI:58332"/>
        <dbReference type="ChEBI" id="CHEBI:60110"/>
        <dbReference type="ChEBI" id="CHEBI:60377"/>
        <dbReference type="EC" id="2.7.8.5"/>
    </reaction>
</comment>